<keyword evidence="13 16" id="KW-0496">Mitochondrion</keyword>
<evidence type="ECO:0000256" key="16">
    <source>
        <dbReference type="RuleBase" id="RU003297"/>
    </source>
</evidence>
<feature type="transmembrane region" description="Helical" evidence="16">
    <location>
        <begin position="146"/>
        <end position="166"/>
    </location>
</feature>
<evidence type="ECO:0000256" key="14">
    <source>
        <dbReference type="ARBA" id="ARBA00023136"/>
    </source>
</evidence>
<dbReference type="Pfam" id="PF00361">
    <property type="entry name" value="Proton_antipo_M"/>
    <property type="match status" value="1"/>
</dbReference>
<keyword evidence="12 16" id="KW-0830">Ubiquinone</keyword>
<sequence length="453" mass="49879">MLKLVIPVIAVPLISSLKSNNSWTMTTVSLLTLTFFTLTTMPANLYQTALMHWGMMVDQMSAPLIILTLWISALMILASFRFMSNKDRPATFLFSVSTLAATLVIFFLTSNMMTFYVTFEASLIPTMFLILMWGAQPERLQASMYLMLYTVAASLPLLVSLLLIFYKNASMHLALSLWLSPISKELLVMWWMFTITAFLVKMPLYSLHLWLPKAHVEAPLAGSMILAAILLKLGSYGLIRLSSLYPHMNSAIAVPLMSVCLVGACVTSAICIRQTDLKALIAYSSIGHMGLLTAAVLSSTKWGWEGALVMMIAHGLSSSALFSVANSSYEATHTRSLYLTKGLLALFPATALWWFLGCAANMSAPPSINLFGEILLMPPILANSLLFFPVLILSILLSGTYSLILFSSTQHGHPSNFTTPLLPDIPRNHLLMLLHIVPLFSCIAIPSLVSLWL</sequence>
<dbReference type="GO" id="GO:0048039">
    <property type="term" value="F:ubiquinone binding"/>
    <property type="evidence" value="ECO:0007669"/>
    <property type="project" value="TreeGrafter"/>
</dbReference>
<evidence type="ECO:0000256" key="1">
    <source>
        <dbReference type="ARBA" id="ARBA00004225"/>
    </source>
</evidence>
<dbReference type="GO" id="GO:0008137">
    <property type="term" value="F:NADH dehydrogenase (ubiquinone) activity"/>
    <property type="evidence" value="ECO:0007669"/>
    <property type="project" value="UniProtKB-UniRule"/>
</dbReference>
<reference evidence="19" key="1">
    <citation type="submission" date="2009-04" db="EMBL/GenBank/DDBJ databases">
        <title>Phylogenetic inference of Terebelliformia worms based on combined mitochondrial and nuclear data.</title>
        <authorList>
            <person name="Zhong M."/>
            <person name="Struck T.H."/>
            <person name="Halanych K.M."/>
        </authorList>
    </citation>
    <scope>NUCLEOTIDE SEQUENCE</scope>
</reference>
<feature type="transmembrane region" description="Helical" evidence="16">
    <location>
        <begin position="219"/>
        <end position="239"/>
    </location>
</feature>
<dbReference type="GO" id="GO:0015990">
    <property type="term" value="P:electron transport coupled proton transport"/>
    <property type="evidence" value="ECO:0007669"/>
    <property type="project" value="TreeGrafter"/>
</dbReference>
<feature type="transmembrane region" description="Helical" evidence="16">
    <location>
        <begin position="115"/>
        <end position="134"/>
    </location>
</feature>
<keyword evidence="8" id="KW-1278">Translocase</keyword>
<dbReference type="Pfam" id="PF01059">
    <property type="entry name" value="Oxidored_q5_N"/>
    <property type="match status" value="1"/>
</dbReference>
<comment type="function">
    <text evidence="16">Core subunit of the mitochondrial membrane respiratory chain NADH dehydrogenase (Complex I) which catalyzes electron transfer from NADH through the respiratory chain, using ubiquinone as an electron acceptor. Essential for the catalytic activity and assembly of complex I.</text>
</comment>
<feature type="transmembrane region" description="Helical" evidence="16">
    <location>
        <begin position="21"/>
        <end position="41"/>
    </location>
</feature>
<proteinExistence type="inferred from homology"/>
<evidence type="ECO:0000256" key="15">
    <source>
        <dbReference type="ARBA" id="ARBA00049551"/>
    </source>
</evidence>
<gene>
    <name evidence="19" type="primary">NAD4</name>
</gene>
<accession>G8XXM0</accession>
<evidence type="ECO:0000256" key="6">
    <source>
        <dbReference type="ARBA" id="ARBA00022660"/>
    </source>
</evidence>
<evidence type="ECO:0000259" key="18">
    <source>
        <dbReference type="Pfam" id="PF01059"/>
    </source>
</evidence>
<dbReference type="GO" id="GO:0042773">
    <property type="term" value="P:ATP synthesis coupled electron transport"/>
    <property type="evidence" value="ECO:0007669"/>
    <property type="project" value="InterPro"/>
</dbReference>
<protein>
    <recommendedName>
        <fullName evidence="4 16">NADH-ubiquinone oxidoreductase chain 4</fullName>
        <ecNumber evidence="3 16">7.1.1.2</ecNumber>
    </recommendedName>
</protein>
<dbReference type="InterPro" id="IPR003918">
    <property type="entry name" value="NADH_UbQ_OxRdtase"/>
</dbReference>
<keyword evidence="14 16" id="KW-0472">Membrane</keyword>
<name>G8XXM0_9ANNE</name>
<evidence type="ECO:0000256" key="8">
    <source>
        <dbReference type="ARBA" id="ARBA00022967"/>
    </source>
</evidence>
<evidence type="ECO:0000313" key="19">
    <source>
        <dbReference type="EMBL" id="ACR00061.1"/>
    </source>
</evidence>
<evidence type="ECO:0000256" key="10">
    <source>
        <dbReference type="ARBA" id="ARBA00022989"/>
    </source>
</evidence>
<keyword evidence="9 16" id="KW-0249">Electron transport</keyword>
<evidence type="ECO:0000259" key="17">
    <source>
        <dbReference type="Pfam" id="PF00361"/>
    </source>
</evidence>
<feature type="transmembrane region" description="Helical" evidence="16">
    <location>
        <begin position="92"/>
        <end position="109"/>
    </location>
</feature>
<dbReference type="InterPro" id="IPR001750">
    <property type="entry name" value="ND/Mrp_TM"/>
</dbReference>
<keyword evidence="6 16" id="KW-0679">Respiratory chain</keyword>
<feature type="domain" description="NADH:ubiquinone oxidoreductase chain 4 N-terminal" evidence="18">
    <location>
        <begin position="1"/>
        <end position="105"/>
    </location>
</feature>
<keyword evidence="5 16" id="KW-0813">Transport</keyword>
<organism evidence="19">
    <name type="scientific">Paralvinella sulfincola</name>
    <dbReference type="NCBI Taxonomy" id="644278"/>
    <lineage>
        <taxon>Eukaryota</taxon>
        <taxon>Metazoa</taxon>
        <taxon>Spiralia</taxon>
        <taxon>Lophotrochozoa</taxon>
        <taxon>Annelida</taxon>
        <taxon>Polychaeta</taxon>
        <taxon>Sedentaria</taxon>
        <taxon>Canalipalpata</taxon>
        <taxon>Terebellida</taxon>
        <taxon>Terebelliformia</taxon>
        <taxon>Alvinellidae</taxon>
        <taxon>Paralvinella</taxon>
    </lineage>
</organism>
<dbReference type="EMBL" id="FJ976042">
    <property type="protein sequence ID" value="ACR00061.1"/>
    <property type="molecule type" value="Genomic_DNA"/>
</dbReference>
<feature type="transmembrane region" description="Helical" evidence="16">
    <location>
        <begin position="61"/>
        <end position="80"/>
    </location>
</feature>
<feature type="transmembrane region" description="Helical" evidence="16">
    <location>
        <begin position="279"/>
        <end position="300"/>
    </location>
</feature>
<evidence type="ECO:0000256" key="11">
    <source>
        <dbReference type="ARBA" id="ARBA00023027"/>
    </source>
</evidence>
<keyword evidence="11 16" id="KW-0520">NAD</keyword>
<dbReference type="EC" id="7.1.1.2" evidence="3 16"/>
<feature type="transmembrane region" description="Helical" evidence="16">
    <location>
        <begin position="251"/>
        <end position="272"/>
    </location>
</feature>
<dbReference type="InterPro" id="IPR000260">
    <property type="entry name" value="NADH4_N"/>
</dbReference>
<feature type="transmembrane region" description="Helical" evidence="16">
    <location>
        <begin position="306"/>
        <end position="325"/>
    </location>
</feature>
<feature type="transmembrane region" description="Helical" evidence="16">
    <location>
        <begin position="430"/>
        <end position="452"/>
    </location>
</feature>
<evidence type="ECO:0000256" key="13">
    <source>
        <dbReference type="ARBA" id="ARBA00023128"/>
    </source>
</evidence>
<feature type="transmembrane region" description="Helical" evidence="16">
    <location>
        <begin position="186"/>
        <end position="207"/>
    </location>
</feature>
<dbReference type="PANTHER" id="PTHR43507">
    <property type="entry name" value="NADH-UBIQUINONE OXIDOREDUCTASE CHAIN 4"/>
    <property type="match status" value="1"/>
</dbReference>
<dbReference type="PANTHER" id="PTHR43507:SF20">
    <property type="entry name" value="NADH-UBIQUINONE OXIDOREDUCTASE CHAIN 4"/>
    <property type="match status" value="1"/>
</dbReference>
<feature type="transmembrane region" description="Helical" evidence="16">
    <location>
        <begin position="337"/>
        <end position="356"/>
    </location>
</feature>
<evidence type="ECO:0000256" key="7">
    <source>
        <dbReference type="ARBA" id="ARBA00022692"/>
    </source>
</evidence>
<comment type="catalytic activity">
    <reaction evidence="15 16">
        <text>a ubiquinone + NADH + 5 H(+)(in) = a ubiquinol + NAD(+) + 4 H(+)(out)</text>
        <dbReference type="Rhea" id="RHEA:29091"/>
        <dbReference type="Rhea" id="RHEA-COMP:9565"/>
        <dbReference type="Rhea" id="RHEA-COMP:9566"/>
        <dbReference type="ChEBI" id="CHEBI:15378"/>
        <dbReference type="ChEBI" id="CHEBI:16389"/>
        <dbReference type="ChEBI" id="CHEBI:17976"/>
        <dbReference type="ChEBI" id="CHEBI:57540"/>
        <dbReference type="ChEBI" id="CHEBI:57945"/>
        <dbReference type="EC" id="7.1.1.2"/>
    </reaction>
</comment>
<feature type="transmembrane region" description="Helical" evidence="16">
    <location>
        <begin position="385"/>
        <end position="409"/>
    </location>
</feature>
<dbReference type="GO" id="GO:0003954">
    <property type="term" value="F:NADH dehydrogenase activity"/>
    <property type="evidence" value="ECO:0007669"/>
    <property type="project" value="TreeGrafter"/>
</dbReference>
<dbReference type="PRINTS" id="PR01437">
    <property type="entry name" value="NUOXDRDTASE4"/>
</dbReference>
<comment type="subcellular location">
    <subcellularLocation>
        <location evidence="1 16">Mitochondrion membrane</location>
        <topology evidence="1 16">Multi-pass membrane protein</topology>
    </subcellularLocation>
</comment>
<evidence type="ECO:0000256" key="4">
    <source>
        <dbReference type="ARBA" id="ARBA00021006"/>
    </source>
</evidence>
<evidence type="ECO:0000256" key="5">
    <source>
        <dbReference type="ARBA" id="ARBA00022448"/>
    </source>
</evidence>
<feature type="domain" description="NADH:quinone oxidoreductase/Mrp antiporter transmembrane" evidence="17">
    <location>
        <begin position="110"/>
        <end position="395"/>
    </location>
</feature>
<dbReference type="GO" id="GO:0031966">
    <property type="term" value="C:mitochondrial membrane"/>
    <property type="evidence" value="ECO:0007669"/>
    <property type="project" value="UniProtKB-SubCell"/>
</dbReference>
<geneLocation type="mitochondrion" evidence="19"/>
<evidence type="ECO:0000256" key="12">
    <source>
        <dbReference type="ARBA" id="ARBA00023075"/>
    </source>
</evidence>
<dbReference type="AlphaFoldDB" id="G8XXM0"/>
<keyword evidence="7 16" id="KW-0812">Transmembrane</keyword>
<evidence type="ECO:0000256" key="3">
    <source>
        <dbReference type="ARBA" id="ARBA00012944"/>
    </source>
</evidence>
<comment type="similarity">
    <text evidence="2 16">Belongs to the complex I subunit 4 family.</text>
</comment>
<evidence type="ECO:0000256" key="2">
    <source>
        <dbReference type="ARBA" id="ARBA00009025"/>
    </source>
</evidence>
<keyword evidence="10 16" id="KW-1133">Transmembrane helix</keyword>
<evidence type="ECO:0000256" key="9">
    <source>
        <dbReference type="ARBA" id="ARBA00022982"/>
    </source>
</evidence>